<protein>
    <recommendedName>
        <fullName evidence="3">Mga helix-turn-helix domain-containing protein</fullName>
    </recommendedName>
</protein>
<comment type="caution">
    <text evidence="1">The sequence shown here is derived from an EMBL/GenBank/DDBJ whole genome shotgun (WGS) entry which is preliminary data.</text>
</comment>
<accession>A0A0R1SAK5</accession>
<dbReference type="STRING" id="1423815.FC27_GL000488"/>
<reference evidence="1 2" key="1">
    <citation type="journal article" date="2015" name="Genome Announc.">
        <title>Expanding the biotechnology potential of lactobacilli through comparative genomics of 213 strains and associated genera.</title>
        <authorList>
            <person name="Sun Z."/>
            <person name="Harris H.M."/>
            <person name="McCann A."/>
            <person name="Guo C."/>
            <person name="Argimon S."/>
            <person name="Zhang W."/>
            <person name="Yang X."/>
            <person name="Jeffery I.B."/>
            <person name="Cooney J.C."/>
            <person name="Kagawa T.F."/>
            <person name="Liu W."/>
            <person name="Song Y."/>
            <person name="Salvetti E."/>
            <person name="Wrobel A."/>
            <person name="Rasinkangas P."/>
            <person name="Parkhill J."/>
            <person name="Rea M.C."/>
            <person name="O'Sullivan O."/>
            <person name="Ritari J."/>
            <person name="Douillard F.P."/>
            <person name="Paul Ross R."/>
            <person name="Yang R."/>
            <person name="Briner A.E."/>
            <person name="Felis G.E."/>
            <person name="de Vos W.M."/>
            <person name="Barrangou R."/>
            <person name="Klaenhammer T.R."/>
            <person name="Caufield P.W."/>
            <person name="Cui Y."/>
            <person name="Zhang H."/>
            <person name="O'Toole P.W."/>
        </authorList>
    </citation>
    <scope>NUCLEOTIDE SEQUENCE [LARGE SCALE GENOMIC DNA]</scope>
    <source>
        <strain evidence="1 2">DSM 14857</strain>
    </source>
</reference>
<dbReference type="PATRIC" id="fig|1423815.3.peg.495"/>
<keyword evidence="2" id="KW-1185">Reference proteome</keyword>
<dbReference type="RefSeq" id="WP_029508169.1">
    <property type="nucleotide sequence ID" value="NZ_AZFA01000013.1"/>
</dbReference>
<dbReference type="Proteomes" id="UP000051647">
    <property type="component" value="Unassembled WGS sequence"/>
</dbReference>
<gene>
    <name evidence="1" type="ORF">FC27_GL000488</name>
</gene>
<name>A0A0R1SAK5_9LACO</name>
<dbReference type="AlphaFoldDB" id="A0A0R1SAK5"/>
<evidence type="ECO:0000313" key="1">
    <source>
        <dbReference type="EMBL" id="KRL66614.1"/>
    </source>
</evidence>
<organism evidence="1 2">
    <name type="scientific">Companilactobacillus versmoldensis DSM 14857 = KCTC 3814</name>
    <dbReference type="NCBI Taxonomy" id="1423815"/>
    <lineage>
        <taxon>Bacteria</taxon>
        <taxon>Bacillati</taxon>
        <taxon>Bacillota</taxon>
        <taxon>Bacilli</taxon>
        <taxon>Lactobacillales</taxon>
        <taxon>Lactobacillaceae</taxon>
        <taxon>Companilactobacillus</taxon>
    </lineage>
</organism>
<dbReference type="EMBL" id="AZFA01000013">
    <property type="protein sequence ID" value="KRL66614.1"/>
    <property type="molecule type" value="Genomic_DNA"/>
</dbReference>
<sequence>MKPELVFKTIFLLFTDEEVPSMTFLQELDISHKTLDQIMELIRSSGIKVRDNPRVDASYKIETRQVMFRPFLRIEDFLRVNSVVTDEPIITTKRDLLKFFASLNLWHQELHLSFGIDGDDLSYVHHNLTEVIGLS</sequence>
<evidence type="ECO:0000313" key="2">
    <source>
        <dbReference type="Proteomes" id="UP000051647"/>
    </source>
</evidence>
<proteinExistence type="predicted"/>
<evidence type="ECO:0008006" key="3">
    <source>
        <dbReference type="Google" id="ProtNLM"/>
    </source>
</evidence>